<keyword evidence="6" id="KW-1185">Reference proteome</keyword>
<dbReference type="CDD" id="cd12148">
    <property type="entry name" value="fungal_TF_MHR"/>
    <property type="match status" value="1"/>
</dbReference>
<sequence>MTPPSPRARVDRTSTACRNCRERKVRCSGEIPCRDCVRLRKQCVYPPVQRKKRKTRDHPSPNANRNTHAHDFESIGDAEFPIVQATDDTRSPTQSSGSAPACHDGRTALATLQLQESIQAARPANRHFQDQDFVRRSSDFTLGFDVGLSRNLEPGDTGTSLNRSSWQYHEPWSWMSILSEQGSNLIRQMTDNQEFVSAAQRFSQDFVQEPSSKYNLSIPADVPKPTELGAKEYAYAFYQNCWEADLGIIDRVEVEALIEAHYKNEEPEDDASSFALRNIIFAAGYRSLLAKDPAESFSAAQEKAGCYFQAALSVFTRLLIPPSSLTAVRALILMACYAEGLANPGFKHFLCSNAVHLAQSQGLHRELDQISATSENAAVERNWLWWAIYSLEKHLALSSGRPSSIDDHNISVQIPKVVPLHSSIQLESLSIVHRHAKLSSQISRQLLSFKALSIPADELIERVTHFHSQLDGLLKEMPAEFSIDTVTSSQHPTRRLTQILYLHFSIYGSIMAIHTHFFYPWMASRLAGGDKNAILEAQIISSSNALAEAARKIILALRLINGDVTTPSWLAFSHPIQAVANLFFYILRYPTLPTASSDLSLLGMGAGHFGYLEYLTSSRVSISLPRDLVNIASQVVKAAKAAKVKQSPATSVEVSNDQRLQVSFTRRAPAITNPGSRNLGHNLDSATWNLLTSFDMICPNAASLESIQENRGGGSL</sequence>
<dbReference type="Gene3D" id="4.10.240.10">
    <property type="entry name" value="Zn(2)-C6 fungal-type DNA-binding domain"/>
    <property type="match status" value="1"/>
</dbReference>
<keyword evidence="1" id="KW-0479">Metal-binding</keyword>
<dbReference type="SUPFAM" id="SSF57701">
    <property type="entry name" value="Zn2/Cys6 DNA-binding domain"/>
    <property type="match status" value="1"/>
</dbReference>
<dbReference type="CDD" id="cd00067">
    <property type="entry name" value="GAL4"/>
    <property type="match status" value="1"/>
</dbReference>
<dbReference type="InterPro" id="IPR036864">
    <property type="entry name" value="Zn2-C6_fun-type_DNA-bd_sf"/>
</dbReference>
<dbReference type="Pfam" id="PF04082">
    <property type="entry name" value="Fungal_trans"/>
    <property type="match status" value="1"/>
</dbReference>
<protein>
    <submittedName>
        <fullName evidence="5">Fungal-specific transcription factor domain-containing protein</fullName>
    </submittedName>
</protein>
<dbReference type="Pfam" id="PF00172">
    <property type="entry name" value="Zn_clus"/>
    <property type="match status" value="1"/>
</dbReference>
<evidence type="ECO:0000256" key="3">
    <source>
        <dbReference type="SAM" id="MobiDB-lite"/>
    </source>
</evidence>
<reference evidence="5 6" key="1">
    <citation type="submission" date="2020-01" db="EMBL/GenBank/DDBJ databases">
        <authorList>
            <consortium name="DOE Joint Genome Institute"/>
            <person name="Haridas S."/>
            <person name="Albert R."/>
            <person name="Binder M."/>
            <person name="Bloem J."/>
            <person name="Labutti K."/>
            <person name="Salamov A."/>
            <person name="Andreopoulos B."/>
            <person name="Baker S.E."/>
            <person name="Barry K."/>
            <person name="Bills G."/>
            <person name="Bluhm B.H."/>
            <person name="Cannon C."/>
            <person name="Castanera R."/>
            <person name="Culley D.E."/>
            <person name="Daum C."/>
            <person name="Ezra D."/>
            <person name="Gonzalez J.B."/>
            <person name="Henrissat B."/>
            <person name="Kuo A."/>
            <person name="Liang C."/>
            <person name="Lipzen A."/>
            <person name="Lutzoni F."/>
            <person name="Magnuson J."/>
            <person name="Mondo S."/>
            <person name="Nolan M."/>
            <person name="Ohm R."/>
            <person name="Pangilinan J."/>
            <person name="Park H.-J.H."/>
            <person name="Ramirez L."/>
            <person name="Alfaro M."/>
            <person name="Sun H."/>
            <person name="Tritt A."/>
            <person name="Yoshinaga Y."/>
            <person name="Zwiers L.-H.L."/>
            <person name="Turgeon B.G."/>
            <person name="Goodwin S.B."/>
            <person name="Spatafora J.W."/>
            <person name="Crous P.W."/>
            <person name="Grigoriev I.V."/>
        </authorList>
    </citation>
    <scope>NUCLEOTIDE SEQUENCE [LARGE SCALE GENOMIC DNA]</scope>
    <source>
        <strain evidence="5 6">CBS 611.86</strain>
    </source>
</reference>
<accession>A0A7C8MKD1</accession>
<dbReference type="PROSITE" id="PS00463">
    <property type="entry name" value="ZN2_CY6_FUNGAL_1"/>
    <property type="match status" value="1"/>
</dbReference>
<dbReference type="InterPro" id="IPR050987">
    <property type="entry name" value="AtrR-like"/>
</dbReference>
<evidence type="ECO:0000259" key="4">
    <source>
        <dbReference type="PROSITE" id="PS50048"/>
    </source>
</evidence>
<evidence type="ECO:0000313" key="5">
    <source>
        <dbReference type="EMBL" id="KAF2871444.1"/>
    </source>
</evidence>
<dbReference type="GO" id="GO:0006351">
    <property type="term" value="P:DNA-templated transcription"/>
    <property type="evidence" value="ECO:0007669"/>
    <property type="project" value="InterPro"/>
</dbReference>
<dbReference type="GO" id="GO:0000981">
    <property type="term" value="F:DNA-binding transcription factor activity, RNA polymerase II-specific"/>
    <property type="evidence" value="ECO:0007669"/>
    <property type="project" value="InterPro"/>
</dbReference>
<name>A0A7C8MKD1_9PLEO</name>
<dbReference type="SMART" id="SM00066">
    <property type="entry name" value="GAL4"/>
    <property type="match status" value="1"/>
</dbReference>
<feature type="domain" description="Zn(2)-C6 fungal-type" evidence="4">
    <location>
        <begin position="16"/>
        <end position="45"/>
    </location>
</feature>
<dbReference type="PROSITE" id="PS50048">
    <property type="entry name" value="ZN2_CY6_FUNGAL_2"/>
    <property type="match status" value="1"/>
</dbReference>
<dbReference type="GO" id="GO:0008270">
    <property type="term" value="F:zinc ion binding"/>
    <property type="evidence" value="ECO:0007669"/>
    <property type="project" value="InterPro"/>
</dbReference>
<dbReference type="GO" id="GO:0003677">
    <property type="term" value="F:DNA binding"/>
    <property type="evidence" value="ECO:0007669"/>
    <property type="project" value="InterPro"/>
</dbReference>
<organism evidence="5 6">
    <name type="scientific">Massariosphaeria phaeospora</name>
    <dbReference type="NCBI Taxonomy" id="100035"/>
    <lineage>
        <taxon>Eukaryota</taxon>
        <taxon>Fungi</taxon>
        <taxon>Dikarya</taxon>
        <taxon>Ascomycota</taxon>
        <taxon>Pezizomycotina</taxon>
        <taxon>Dothideomycetes</taxon>
        <taxon>Pleosporomycetidae</taxon>
        <taxon>Pleosporales</taxon>
        <taxon>Pleosporales incertae sedis</taxon>
        <taxon>Massariosphaeria</taxon>
    </lineage>
</organism>
<evidence type="ECO:0000256" key="2">
    <source>
        <dbReference type="ARBA" id="ARBA00023242"/>
    </source>
</evidence>
<evidence type="ECO:0000256" key="1">
    <source>
        <dbReference type="ARBA" id="ARBA00022723"/>
    </source>
</evidence>
<comment type="caution">
    <text evidence="5">The sequence shown here is derived from an EMBL/GenBank/DDBJ whole genome shotgun (WGS) entry which is preliminary data.</text>
</comment>
<dbReference type="InterPro" id="IPR007219">
    <property type="entry name" value="XnlR_reg_dom"/>
</dbReference>
<proteinExistence type="predicted"/>
<feature type="region of interest" description="Disordered" evidence="3">
    <location>
        <begin position="48"/>
        <end position="74"/>
    </location>
</feature>
<dbReference type="OrthoDB" id="39175at2759"/>
<dbReference type="InterPro" id="IPR001138">
    <property type="entry name" value="Zn2Cys6_DnaBD"/>
</dbReference>
<dbReference type="SMART" id="SM00906">
    <property type="entry name" value="Fungal_trans"/>
    <property type="match status" value="1"/>
</dbReference>
<dbReference type="PANTHER" id="PTHR46910:SF25">
    <property type="entry name" value="ABC-TRANSPORTER-REGULATING TRANSCRIPTION FACTOR"/>
    <property type="match status" value="1"/>
</dbReference>
<dbReference type="AlphaFoldDB" id="A0A7C8MKD1"/>
<dbReference type="EMBL" id="JAADJZ010000011">
    <property type="protein sequence ID" value="KAF2871444.1"/>
    <property type="molecule type" value="Genomic_DNA"/>
</dbReference>
<evidence type="ECO:0000313" key="6">
    <source>
        <dbReference type="Proteomes" id="UP000481861"/>
    </source>
</evidence>
<keyword evidence="2" id="KW-0539">Nucleus</keyword>
<dbReference type="Proteomes" id="UP000481861">
    <property type="component" value="Unassembled WGS sequence"/>
</dbReference>
<gene>
    <name evidence="5" type="ORF">BDV95DRAFT_572042</name>
</gene>
<dbReference type="PANTHER" id="PTHR46910">
    <property type="entry name" value="TRANSCRIPTION FACTOR PDR1"/>
    <property type="match status" value="1"/>
</dbReference>